<dbReference type="EMBL" id="JAANOH010000003">
    <property type="protein sequence ID" value="MCZ2475565.1"/>
    <property type="molecule type" value="Genomic_DNA"/>
</dbReference>
<evidence type="ECO:0008006" key="4">
    <source>
        <dbReference type="Google" id="ProtNLM"/>
    </source>
</evidence>
<sequence>MKKVKIIVKITLLSIGCLATIFLITFLIRKLRVESDNKNISSTNFVVNYYGILESEAEDISIALELNYDRIRTELKDPKHDKISVFIYPNQSDFNKAIGIMNSNASGTSRGPLEFHLKYETWYNSIFPQKMEKVAVHEFTHCVQLNILIQDALSKSQNEKIADFDKNFETGFEKNYPQWFWEAICDYEAGIVNNLSVKYGMKNSPTLKELNNSNQIYNVGYTIVEYFVSKYGKEKLPEFIKSYGNFEKVIGVTEMQFEIEWQKFVKEKY</sequence>
<keyword evidence="3" id="KW-1185">Reference proteome</keyword>
<protein>
    <recommendedName>
        <fullName evidence="4">DUF2268 domain-containing protein</fullName>
    </recommendedName>
</protein>
<organism evidence="2 3">
    <name type="scientific">Aquirufa ecclesiirivi</name>
    <dbReference type="NCBI Taxonomy" id="2715124"/>
    <lineage>
        <taxon>Bacteria</taxon>
        <taxon>Pseudomonadati</taxon>
        <taxon>Bacteroidota</taxon>
        <taxon>Cytophagia</taxon>
        <taxon>Cytophagales</taxon>
        <taxon>Flectobacillaceae</taxon>
        <taxon>Aquirufa</taxon>
    </lineage>
</organism>
<gene>
    <name evidence="2" type="ORF">G9H61_08915</name>
</gene>
<evidence type="ECO:0000256" key="1">
    <source>
        <dbReference type="SAM" id="Phobius"/>
    </source>
</evidence>
<dbReference type="Proteomes" id="UP001321186">
    <property type="component" value="Unassembled WGS sequence"/>
</dbReference>
<keyword evidence="1" id="KW-0472">Membrane</keyword>
<reference evidence="2 3" key="1">
    <citation type="submission" date="2020-03" db="EMBL/GenBank/DDBJ databases">
        <authorList>
            <person name="Pitt A."/>
            <person name="Hahn M.W."/>
        </authorList>
    </citation>
    <scope>NUCLEOTIDE SEQUENCE [LARGE SCALE GENOMIC DNA]</scope>
    <source>
        <strain evidence="2 3">5A-MARBSE</strain>
    </source>
</reference>
<dbReference type="RefSeq" id="WP_269010258.1">
    <property type="nucleotide sequence ID" value="NZ_JAANOH010000003.1"/>
</dbReference>
<proteinExistence type="predicted"/>
<accession>A0ABT4JH11</accession>
<evidence type="ECO:0000313" key="2">
    <source>
        <dbReference type="EMBL" id="MCZ2475565.1"/>
    </source>
</evidence>
<keyword evidence="1" id="KW-1133">Transmembrane helix</keyword>
<evidence type="ECO:0000313" key="3">
    <source>
        <dbReference type="Proteomes" id="UP001321186"/>
    </source>
</evidence>
<name>A0ABT4JH11_9BACT</name>
<comment type="caution">
    <text evidence="2">The sequence shown here is derived from an EMBL/GenBank/DDBJ whole genome shotgun (WGS) entry which is preliminary data.</text>
</comment>
<keyword evidence="1" id="KW-0812">Transmembrane</keyword>
<feature type="transmembrane region" description="Helical" evidence="1">
    <location>
        <begin position="6"/>
        <end position="28"/>
    </location>
</feature>